<evidence type="ECO:0000313" key="3">
    <source>
        <dbReference type="Proteomes" id="UP001623592"/>
    </source>
</evidence>
<evidence type="ECO:0008006" key="4">
    <source>
        <dbReference type="Google" id="ProtNLM"/>
    </source>
</evidence>
<dbReference type="EMBL" id="JBJIAA010000007">
    <property type="protein sequence ID" value="MFL0250674.1"/>
    <property type="molecule type" value="Genomic_DNA"/>
</dbReference>
<keyword evidence="1" id="KW-0472">Membrane</keyword>
<feature type="transmembrane region" description="Helical" evidence="1">
    <location>
        <begin position="6"/>
        <end position="24"/>
    </location>
</feature>
<comment type="caution">
    <text evidence="2">The sequence shown here is derived from an EMBL/GenBank/DDBJ whole genome shotgun (WGS) entry which is preliminary data.</text>
</comment>
<protein>
    <recommendedName>
        <fullName evidence="4">Phage holin</fullName>
    </recommendedName>
</protein>
<organism evidence="2 3">
    <name type="scientific">Clostridium neuense</name>
    <dbReference type="NCBI Taxonomy" id="1728934"/>
    <lineage>
        <taxon>Bacteria</taxon>
        <taxon>Bacillati</taxon>
        <taxon>Bacillota</taxon>
        <taxon>Clostridia</taxon>
        <taxon>Eubacteriales</taxon>
        <taxon>Clostridiaceae</taxon>
        <taxon>Clostridium</taxon>
    </lineage>
</organism>
<evidence type="ECO:0000313" key="2">
    <source>
        <dbReference type="EMBL" id="MFL0250674.1"/>
    </source>
</evidence>
<sequence length="104" mass="11726">MENFVYSVLGFVIGLIVPPIVVKVRAELKLAKDKLGDEKYNECKNLLIALAKLHPEDFAENKIVDLLDKLDNKYGDHLTKDQIKEIVDFAAKTIEADVAKEITK</sequence>
<proteinExistence type="predicted"/>
<evidence type="ECO:0000256" key="1">
    <source>
        <dbReference type="SAM" id="Phobius"/>
    </source>
</evidence>
<keyword evidence="1" id="KW-0812">Transmembrane</keyword>
<dbReference type="Proteomes" id="UP001623592">
    <property type="component" value="Unassembled WGS sequence"/>
</dbReference>
<gene>
    <name evidence="2" type="ORF">ACJDT4_09600</name>
</gene>
<name>A0ABW8TDT0_9CLOT</name>
<dbReference type="RefSeq" id="WP_406787339.1">
    <property type="nucleotide sequence ID" value="NZ_JBJIAA010000007.1"/>
</dbReference>
<accession>A0ABW8TDT0</accession>
<reference evidence="2 3" key="1">
    <citation type="submission" date="2024-11" db="EMBL/GenBank/DDBJ databases">
        <authorList>
            <person name="Heng Y.C."/>
            <person name="Lim A.C.H."/>
            <person name="Lee J.K.Y."/>
            <person name="Kittelmann S."/>
        </authorList>
    </citation>
    <scope>NUCLEOTIDE SEQUENCE [LARGE SCALE GENOMIC DNA]</scope>
    <source>
        <strain evidence="2 3">WILCCON 0114</strain>
    </source>
</reference>
<keyword evidence="1" id="KW-1133">Transmembrane helix</keyword>
<keyword evidence="3" id="KW-1185">Reference proteome</keyword>